<comment type="similarity">
    <text evidence="1 3">Belongs to the UPF0319 family.</text>
</comment>
<evidence type="ECO:0000256" key="3">
    <source>
        <dbReference type="HAMAP-Rule" id="MF_00789"/>
    </source>
</evidence>
<feature type="chain" id="PRO_5008989474" description="UPF0319 protein ABT56_05660" evidence="3">
    <location>
        <begin position="22"/>
        <end position="216"/>
    </location>
</feature>
<dbReference type="STRING" id="1195763.ABT56_05660"/>
<sequence length="216" mass="23388" precursor="true">MKLRHALLALAACGISVPAFADVSLDLPYQAELILINGVKKDVKSPLTLPNGENQIAFRYEDSVRENGDDNFFSSDIVIVKFNATDEKLTLSLPKLRTSSDARKFNQSPELTLTNEAGKVIDTQKDKLMKSGLQFGRNYESEMAAYNAAGKIASVSTLAASTTAPVTATVATTAPASSTASSNQQGASVAENMLNYWYEQADAETRARFKARINQQ</sequence>
<evidence type="ECO:0000256" key="2">
    <source>
        <dbReference type="ARBA" id="ARBA00022729"/>
    </source>
</evidence>
<organism evidence="4 5">
    <name type="scientific">Photobacterium aquae</name>
    <dbReference type="NCBI Taxonomy" id="1195763"/>
    <lineage>
        <taxon>Bacteria</taxon>
        <taxon>Pseudomonadati</taxon>
        <taxon>Pseudomonadota</taxon>
        <taxon>Gammaproteobacteria</taxon>
        <taxon>Vibrionales</taxon>
        <taxon>Vibrionaceae</taxon>
        <taxon>Photobacterium</taxon>
    </lineage>
</organism>
<protein>
    <recommendedName>
        <fullName evidence="3">UPF0319 protein ABT56_05660</fullName>
    </recommendedName>
</protein>
<proteinExistence type="inferred from homology"/>
<feature type="signal peptide" evidence="3">
    <location>
        <begin position="1"/>
        <end position="21"/>
    </location>
</feature>
<gene>
    <name evidence="4" type="ORF">ABT56_05660</name>
</gene>
<name>A0A0J1H5N4_9GAMM</name>
<dbReference type="Proteomes" id="UP000036097">
    <property type="component" value="Unassembled WGS sequence"/>
</dbReference>
<keyword evidence="2 3" id="KW-0732">Signal</keyword>
<evidence type="ECO:0000313" key="4">
    <source>
        <dbReference type="EMBL" id="KLV07050.1"/>
    </source>
</evidence>
<dbReference type="PATRIC" id="fig|1195763.3.peg.1199"/>
<comment type="caution">
    <text evidence="4">The sequence shown here is derived from an EMBL/GenBank/DDBJ whole genome shotgun (WGS) entry which is preliminary data.</text>
</comment>
<dbReference type="EMBL" id="LDOT01000006">
    <property type="protein sequence ID" value="KLV07050.1"/>
    <property type="molecule type" value="Genomic_DNA"/>
</dbReference>
<dbReference type="HAMAP" id="MF_00789">
    <property type="entry name" value="UPF0319"/>
    <property type="match status" value="1"/>
</dbReference>
<dbReference type="RefSeq" id="WP_047877901.1">
    <property type="nucleotide sequence ID" value="NZ_LDOT01000006.1"/>
</dbReference>
<dbReference type="PANTHER" id="PTHR38108:SF1">
    <property type="entry name" value="UPF0319 PROTEIN YCCT"/>
    <property type="match status" value="1"/>
</dbReference>
<keyword evidence="5" id="KW-1185">Reference proteome</keyword>
<dbReference type="AlphaFoldDB" id="A0A0J1H5N4"/>
<dbReference type="InterPro" id="IPR018635">
    <property type="entry name" value="UPF0319"/>
</dbReference>
<reference evidence="4 5" key="1">
    <citation type="submission" date="2015-05" db="EMBL/GenBank/DDBJ databases">
        <title>Photobacterium galathea sp. nov.</title>
        <authorList>
            <person name="Machado H."/>
            <person name="Gram L."/>
        </authorList>
    </citation>
    <scope>NUCLEOTIDE SEQUENCE [LARGE SCALE GENOMIC DNA]</scope>
    <source>
        <strain evidence="4 5">CGMCC 1.12159</strain>
    </source>
</reference>
<evidence type="ECO:0000256" key="1">
    <source>
        <dbReference type="ARBA" id="ARBA00008490"/>
    </source>
</evidence>
<accession>A0A0J1H5N4</accession>
<dbReference type="Pfam" id="PF09829">
    <property type="entry name" value="DUF2057"/>
    <property type="match status" value="1"/>
</dbReference>
<dbReference type="OrthoDB" id="7058190at2"/>
<dbReference type="PANTHER" id="PTHR38108">
    <property type="entry name" value="UPF0319 PROTEIN YCCT"/>
    <property type="match status" value="1"/>
</dbReference>
<evidence type="ECO:0000313" key="5">
    <source>
        <dbReference type="Proteomes" id="UP000036097"/>
    </source>
</evidence>